<organism evidence="3 4">
    <name type="scientific">Enterococcus diestrammenae</name>
    <dbReference type="NCBI Taxonomy" id="1155073"/>
    <lineage>
        <taxon>Bacteria</taxon>
        <taxon>Bacillati</taxon>
        <taxon>Bacillota</taxon>
        <taxon>Bacilli</taxon>
        <taxon>Lactobacillales</taxon>
        <taxon>Enterococcaceae</taxon>
        <taxon>Enterococcus</taxon>
    </lineage>
</organism>
<evidence type="ECO:0000259" key="2">
    <source>
        <dbReference type="Pfam" id="PF13476"/>
    </source>
</evidence>
<dbReference type="RefSeq" id="WP_161870046.1">
    <property type="nucleotide sequence ID" value="NZ_MAEI02000001.1"/>
</dbReference>
<gene>
    <name evidence="3" type="ORF">BAU18_002151</name>
</gene>
<dbReference type="Gene3D" id="3.40.50.300">
    <property type="entry name" value="P-loop containing nucleotide triphosphate hydrolases"/>
    <property type="match status" value="1"/>
</dbReference>
<evidence type="ECO:0000256" key="1">
    <source>
        <dbReference type="SAM" id="Coils"/>
    </source>
</evidence>
<protein>
    <recommendedName>
        <fullName evidence="2">Rad50/SbcC-type AAA domain-containing protein</fullName>
    </recommendedName>
</protein>
<feature type="domain" description="Rad50/SbcC-type AAA" evidence="2">
    <location>
        <begin position="7"/>
        <end position="315"/>
    </location>
</feature>
<keyword evidence="4" id="KW-1185">Reference proteome</keyword>
<name>A0ABV0F5I3_9ENTE</name>
<dbReference type="Proteomes" id="UP001429357">
    <property type="component" value="Unassembled WGS sequence"/>
</dbReference>
<accession>A0ABV0F5I3</accession>
<dbReference type="InterPro" id="IPR027417">
    <property type="entry name" value="P-loop_NTPase"/>
</dbReference>
<reference evidence="3 4" key="2">
    <citation type="submission" date="2024-02" db="EMBL/GenBank/DDBJ databases">
        <title>The Genome Sequence of Enterococcus diestrammenae JM9A.</title>
        <authorList>
            <person name="Earl A."/>
            <person name="Manson A."/>
            <person name="Gilmore M."/>
            <person name="Sanders J."/>
            <person name="Shea T."/>
            <person name="Howe W."/>
            <person name="Livny J."/>
            <person name="Cuomo C."/>
            <person name="Neafsey D."/>
            <person name="Birren B."/>
        </authorList>
    </citation>
    <scope>NUCLEOTIDE SEQUENCE [LARGE SCALE GENOMIC DNA]</scope>
    <source>
        <strain evidence="3 4">JM9A</strain>
    </source>
</reference>
<dbReference type="EMBL" id="MAEI02000001">
    <property type="protein sequence ID" value="MEO1782539.1"/>
    <property type="molecule type" value="Genomic_DNA"/>
</dbReference>
<feature type="coiled-coil region" evidence="1">
    <location>
        <begin position="206"/>
        <end position="309"/>
    </location>
</feature>
<dbReference type="Pfam" id="PF13476">
    <property type="entry name" value="AAA_23"/>
    <property type="match status" value="1"/>
</dbReference>
<evidence type="ECO:0000313" key="3">
    <source>
        <dbReference type="EMBL" id="MEO1782539.1"/>
    </source>
</evidence>
<keyword evidence="1" id="KW-0175">Coiled coil</keyword>
<evidence type="ECO:0000313" key="4">
    <source>
        <dbReference type="Proteomes" id="UP001429357"/>
    </source>
</evidence>
<sequence>MTVKINKLEIENVKRVKAVKIEPTANGLTIVGGNNNQGKTSVLDAIAWGLGGNKYKPSQAHREGSVNPPHLHIVMNNGLIVERKGKNSDLKVIDPNGQKGGQSLLNSFVEELAIDLPKFMDSTNKEKANTLLQIIGVGPQLYELERLEQELYNNRRAIGQIADQKKKYAAEQIYYPDAPKVPVEVSELIAQQQTILAKNGENQRKREQVQAISQQWEMERQQIENARQQLLQMETQHAETSKNLEIAQKSAVDLQDESTEQLEQNLAQIDEINRKVRANLDKEKAEDDAKEYEAQYIAETTKIDEIRQQKAELLKNADLPLPGLSVVDGELTYNGQHWDNMSGSDQLKVSTAIVRKLKPDCGFILLDKLEQMDMNTLNEFGKWLEQEGLQAIATRVSTGAECEIIIEDGYAIKNETVAPTSRTWKGAAF</sequence>
<dbReference type="InterPro" id="IPR038729">
    <property type="entry name" value="Rad50/SbcC_AAA"/>
</dbReference>
<proteinExistence type="predicted"/>
<comment type="caution">
    <text evidence="3">The sequence shown here is derived from an EMBL/GenBank/DDBJ whole genome shotgun (WGS) entry which is preliminary data.</text>
</comment>
<dbReference type="SUPFAM" id="SSF52540">
    <property type="entry name" value="P-loop containing nucleoside triphosphate hydrolases"/>
    <property type="match status" value="1"/>
</dbReference>
<reference evidence="4" key="1">
    <citation type="submission" date="2016-06" db="EMBL/GenBank/DDBJ databases">
        <title>Four novel species of enterococci isolated from chicken manure.</title>
        <authorList>
            <person name="Van Tyne D."/>
        </authorList>
    </citation>
    <scope>NUCLEOTIDE SEQUENCE [LARGE SCALE GENOMIC DNA]</scope>
    <source>
        <strain evidence="4">JM9A</strain>
    </source>
</reference>